<dbReference type="EMBL" id="JAFDVD010000024">
    <property type="protein sequence ID" value="MBM6402319.1"/>
    <property type="molecule type" value="Genomic_DNA"/>
</dbReference>
<name>A0ABS2CR07_9MICO</name>
<sequence>MSNTVMTAAFGSSRRFSGLPGFVTVFAEYVVGGSGVMVFHDLDSGRRVRICPGEVTEPVALMAGFALISGIELGDAADLATRLQASGSDVELSAEDAEVLQAVVSGYEVSLVVTFLSGAANLASADFADTSWTVRVAVAADYPDPSFATVG</sequence>
<keyword evidence="2" id="KW-1185">Reference proteome</keyword>
<accession>A0ABS2CR07</accession>
<comment type="caution">
    <text evidence="1">The sequence shown here is derived from an EMBL/GenBank/DDBJ whole genome shotgun (WGS) entry which is preliminary data.</text>
</comment>
<reference evidence="1" key="1">
    <citation type="submission" date="2021-02" db="EMBL/GenBank/DDBJ databases">
        <title>Phycicoccus sp. MQZ13P-5T, whole genome shotgun sequence.</title>
        <authorList>
            <person name="Tuo L."/>
        </authorList>
    </citation>
    <scope>NUCLEOTIDE SEQUENCE</scope>
    <source>
        <strain evidence="1">MQZ13P-5</strain>
    </source>
</reference>
<gene>
    <name evidence="1" type="ORF">JQN70_18130</name>
</gene>
<evidence type="ECO:0000313" key="2">
    <source>
        <dbReference type="Proteomes" id="UP001430172"/>
    </source>
</evidence>
<proteinExistence type="predicted"/>
<organism evidence="1 2">
    <name type="scientific">Phycicoccus sonneratiae</name>
    <dbReference type="NCBI Taxonomy" id="2807628"/>
    <lineage>
        <taxon>Bacteria</taxon>
        <taxon>Bacillati</taxon>
        <taxon>Actinomycetota</taxon>
        <taxon>Actinomycetes</taxon>
        <taxon>Micrococcales</taxon>
        <taxon>Intrasporangiaceae</taxon>
        <taxon>Phycicoccus</taxon>
    </lineage>
</organism>
<protein>
    <submittedName>
        <fullName evidence="1">Uncharacterized protein</fullName>
    </submittedName>
</protein>
<dbReference type="Proteomes" id="UP001430172">
    <property type="component" value="Unassembled WGS sequence"/>
</dbReference>
<dbReference type="RefSeq" id="WP_204132790.1">
    <property type="nucleotide sequence ID" value="NZ_JAFDVD010000024.1"/>
</dbReference>
<evidence type="ECO:0000313" key="1">
    <source>
        <dbReference type="EMBL" id="MBM6402319.1"/>
    </source>
</evidence>